<feature type="region of interest" description="Disordered" evidence="1">
    <location>
        <begin position="130"/>
        <end position="245"/>
    </location>
</feature>
<evidence type="ECO:0000256" key="1">
    <source>
        <dbReference type="SAM" id="MobiDB-lite"/>
    </source>
</evidence>
<name>A0A8D9DWP2_9HEMI</name>
<feature type="region of interest" description="Disordered" evidence="1">
    <location>
        <begin position="62"/>
        <end position="117"/>
    </location>
</feature>
<dbReference type="EMBL" id="HBUF01385530">
    <property type="protein sequence ID" value="CAG6732042.1"/>
    <property type="molecule type" value="Transcribed_RNA"/>
</dbReference>
<sequence length="261" mass="30746">MMNWTQVPPLPLLPVLPPPLPSLPHPNIHPLPLRHPPPVNSPSPSQKMKGWSLKVTVYWRTRTPPPCATPKPSPPSHRTTTCPSLLPFPSDAARAKTPRRRPEPRQERTRRNGRSFPCTRRARIRTAMLSDRAKKTRKRKSPRNHRRMLWKNGPVRNQRLRRRRNGRTSSSTVAQVVKMKQKKRHEKNLLPDCRPTRNKQRQTWMSPWSLTKLISNKKNQKKKERKQLKRKRRRKKKKKKNHNCKQSIYAMSKSQLSKVVL</sequence>
<dbReference type="EMBL" id="HBUF01385529">
    <property type="protein sequence ID" value="CAG6732040.1"/>
    <property type="molecule type" value="Transcribed_RNA"/>
</dbReference>
<feature type="compositionally biased region" description="Pro residues" evidence="1">
    <location>
        <begin position="63"/>
        <end position="75"/>
    </location>
</feature>
<protein>
    <submittedName>
        <fullName evidence="2">Uncharacterized protein</fullName>
    </submittedName>
</protein>
<reference evidence="2" key="1">
    <citation type="submission" date="2021-05" db="EMBL/GenBank/DDBJ databases">
        <authorList>
            <person name="Alioto T."/>
            <person name="Alioto T."/>
            <person name="Gomez Garrido J."/>
        </authorList>
    </citation>
    <scope>NUCLEOTIDE SEQUENCE</scope>
</reference>
<feature type="compositionally biased region" description="Pro residues" evidence="1">
    <location>
        <begin position="28"/>
        <end position="41"/>
    </location>
</feature>
<feature type="region of interest" description="Disordered" evidence="1">
    <location>
        <begin position="28"/>
        <end position="49"/>
    </location>
</feature>
<feature type="compositionally biased region" description="Basic residues" evidence="1">
    <location>
        <begin position="134"/>
        <end position="149"/>
    </location>
</feature>
<feature type="compositionally biased region" description="Basic residues" evidence="1">
    <location>
        <begin position="218"/>
        <end position="243"/>
    </location>
</feature>
<proteinExistence type="predicted"/>
<feature type="compositionally biased region" description="Polar residues" evidence="1">
    <location>
        <begin position="201"/>
        <end position="214"/>
    </location>
</feature>
<dbReference type="AlphaFoldDB" id="A0A8D9DWP2"/>
<evidence type="ECO:0000313" key="2">
    <source>
        <dbReference type="EMBL" id="CAG6732042.1"/>
    </source>
</evidence>
<feature type="compositionally biased region" description="Basic and acidic residues" evidence="1">
    <location>
        <begin position="100"/>
        <end position="110"/>
    </location>
</feature>
<accession>A0A8D9DWP2</accession>
<organism evidence="2">
    <name type="scientific">Cacopsylla melanoneura</name>
    <dbReference type="NCBI Taxonomy" id="428564"/>
    <lineage>
        <taxon>Eukaryota</taxon>
        <taxon>Metazoa</taxon>
        <taxon>Ecdysozoa</taxon>
        <taxon>Arthropoda</taxon>
        <taxon>Hexapoda</taxon>
        <taxon>Insecta</taxon>
        <taxon>Pterygota</taxon>
        <taxon>Neoptera</taxon>
        <taxon>Paraneoptera</taxon>
        <taxon>Hemiptera</taxon>
        <taxon>Sternorrhyncha</taxon>
        <taxon>Psylloidea</taxon>
        <taxon>Psyllidae</taxon>
        <taxon>Psyllinae</taxon>
        <taxon>Cacopsylla</taxon>
    </lineage>
</organism>